<dbReference type="EMBL" id="JAEAOA010001503">
    <property type="protein sequence ID" value="KAK3576421.1"/>
    <property type="molecule type" value="Genomic_DNA"/>
</dbReference>
<reference evidence="2" key="1">
    <citation type="journal article" date="2021" name="Genome Biol. Evol.">
        <title>A High-Quality Reference Genome for a Parasitic Bivalve with Doubly Uniparental Inheritance (Bivalvia: Unionida).</title>
        <authorList>
            <person name="Smith C.H."/>
        </authorList>
    </citation>
    <scope>NUCLEOTIDE SEQUENCE</scope>
    <source>
        <strain evidence="2">CHS0354</strain>
    </source>
</reference>
<dbReference type="PANTHER" id="PTHR36872">
    <property type="entry name" value="GENE 5901-RELATED"/>
    <property type="match status" value="1"/>
</dbReference>
<name>A0AAE0VG36_9BIVA</name>
<proteinExistence type="predicted"/>
<dbReference type="AlphaFoldDB" id="A0AAE0VG36"/>
<accession>A0AAE0VG36</accession>
<dbReference type="Proteomes" id="UP001195483">
    <property type="component" value="Unassembled WGS sequence"/>
</dbReference>
<feature type="compositionally biased region" description="Basic and acidic residues" evidence="1">
    <location>
        <begin position="251"/>
        <end position="270"/>
    </location>
</feature>
<evidence type="ECO:0000256" key="1">
    <source>
        <dbReference type="SAM" id="MobiDB-lite"/>
    </source>
</evidence>
<keyword evidence="3" id="KW-1185">Reference proteome</keyword>
<dbReference type="InterPro" id="IPR031366">
    <property type="entry name" value="DUF4663"/>
</dbReference>
<reference evidence="2" key="2">
    <citation type="journal article" date="2021" name="Genome Biol. Evol.">
        <title>Developing a high-quality reference genome for a parasitic bivalve with doubly uniparental inheritance (Bivalvia: Unionida).</title>
        <authorList>
            <person name="Smith C.H."/>
        </authorList>
    </citation>
    <scope>NUCLEOTIDE SEQUENCE</scope>
    <source>
        <strain evidence="2">CHS0354</strain>
        <tissue evidence="2">Mantle</tissue>
    </source>
</reference>
<reference evidence="2" key="3">
    <citation type="submission" date="2023-05" db="EMBL/GenBank/DDBJ databases">
        <authorList>
            <person name="Smith C.H."/>
        </authorList>
    </citation>
    <scope>NUCLEOTIDE SEQUENCE</scope>
    <source>
        <strain evidence="2">CHS0354</strain>
        <tissue evidence="2">Mantle</tissue>
    </source>
</reference>
<protein>
    <submittedName>
        <fullName evidence="2">Uncharacterized protein</fullName>
    </submittedName>
</protein>
<dbReference type="Pfam" id="PF15668">
    <property type="entry name" value="DUF4663"/>
    <property type="match status" value="1"/>
</dbReference>
<feature type="region of interest" description="Disordered" evidence="1">
    <location>
        <begin position="228"/>
        <end position="283"/>
    </location>
</feature>
<dbReference type="PANTHER" id="PTHR36872:SF1">
    <property type="entry name" value="GENE 5901-RELATED"/>
    <property type="match status" value="1"/>
</dbReference>
<evidence type="ECO:0000313" key="3">
    <source>
        <dbReference type="Proteomes" id="UP001195483"/>
    </source>
</evidence>
<evidence type="ECO:0000313" key="2">
    <source>
        <dbReference type="EMBL" id="KAK3576421.1"/>
    </source>
</evidence>
<comment type="caution">
    <text evidence="2">The sequence shown here is derived from an EMBL/GenBank/DDBJ whole genome shotgun (WGS) entry which is preliminary data.</text>
</comment>
<organism evidence="2 3">
    <name type="scientific">Potamilus streckersoni</name>
    <dbReference type="NCBI Taxonomy" id="2493646"/>
    <lineage>
        <taxon>Eukaryota</taxon>
        <taxon>Metazoa</taxon>
        <taxon>Spiralia</taxon>
        <taxon>Lophotrochozoa</taxon>
        <taxon>Mollusca</taxon>
        <taxon>Bivalvia</taxon>
        <taxon>Autobranchia</taxon>
        <taxon>Heteroconchia</taxon>
        <taxon>Palaeoheterodonta</taxon>
        <taxon>Unionida</taxon>
        <taxon>Unionoidea</taxon>
        <taxon>Unionidae</taxon>
        <taxon>Ambleminae</taxon>
        <taxon>Lampsilini</taxon>
        <taxon>Potamilus</taxon>
    </lineage>
</organism>
<sequence length="283" mass="32138">MDSTLYKNLTECNAKTTWPLVRDIVCIQLLGDKPIPVPELDDASAYEAGNIVVKESRTMMDKLKRSKPSAKLVGRMKHFVVKETRNGILGSVHNASKDSDVKLNSEYEFEEMDMKHGVKKMVVVQIMSCEKWTIGYVPREGDLMLDMATRGYSNVKKIYLLKDVFIASEIIVRVTIGDRNDTFQAKGKIPIAFCLMKYQIDLNGMLHDEMEVDTQKWKVNWMKPSLFRNPKDPLPEPPKEKPSKPIVSEPPKSRIRNDPLPEPPKQKDTNDCTASEGKILSAL</sequence>
<gene>
    <name evidence="2" type="ORF">CHS0354_025183</name>
</gene>
<feature type="compositionally biased region" description="Basic and acidic residues" evidence="1">
    <location>
        <begin position="229"/>
        <end position="243"/>
    </location>
</feature>